<sequence length="79" mass="9731">MFLLLILILGLVIFIVSLRVILAIVGLFFGRVLYPGRPRLYRRELFFWHPWGFRRRYMGGFYGPRLHHHHHHHHHHRGW</sequence>
<evidence type="ECO:0000256" key="1">
    <source>
        <dbReference type="SAM" id="Phobius"/>
    </source>
</evidence>
<keyword evidence="3" id="KW-1185">Reference proteome</keyword>
<comment type="caution">
    <text evidence="2">The sequence shown here is derived from an EMBL/GenBank/DDBJ whole genome shotgun (WGS) entry which is preliminary data.</text>
</comment>
<proteinExistence type="predicted"/>
<accession>A0ABQ3V3K5</accession>
<evidence type="ECO:0008006" key="4">
    <source>
        <dbReference type="Google" id="ProtNLM"/>
    </source>
</evidence>
<dbReference type="RefSeq" id="WP_201375913.1">
    <property type="nucleotide sequence ID" value="NZ_BNJG01000003.1"/>
</dbReference>
<keyword evidence="1" id="KW-1133">Transmembrane helix</keyword>
<name>A0ABQ3V3K5_9CHLR</name>
<evidence type="ECO:0000313" key="3">
    <source>
        <dbReference type="Proteomes" id="UP000654345"/>
    </source>
</evidence>
<dbReference type="EMBL" id="BNJG01000003">
    <property type="protein sequence ID" value="GHO59756.1"/>
    <property type="molecule type" value="Genomic_DNA"/>
</dbReference>
<reference evidence="2 3" key="1">
    <citation type="journal article" date="2021" name="Int. J. Syst. Evol. Microbiol.">
        <title>Reticulibacter mediterranei gen. nov., sp. nov., within the new family Reticulibacteraceae fam. nov., and Ktedonospora formicarum gen. nov., sp. nov., Ktedonobacter robiniae sp. nov., Dictyobacter formicarum sp. nov. and Dictyobacter arantiisoli sp. nov., belonging to the class Ktedonobacteria.</title>
        <authorList>
            <person name="Yabe S."/>
            <person name="Zheng Y."/>
            <person name="Wang C.M."/>
            <person name="Sakai Y."/>
            <person name="Abe K."/>
            <person name="Yokota A."/>
            <person name="Donadio S."/>
            <person name="Cavaletti L."/>
            <person name="Monciardini P."/>
        </authorList>
    </citation>
    <scope>NUCLEOTIDE SEQUENCE [LARGE SCALE GENOMIC DNA]</scope>
    <source>
        <strain evidence="2 3">SOSP1-30</strain>
    </source>
</reference>
<dbReference type="Proteomes" id="UP000654345">
    <property type="component" value="Unassembled WGS sequence"/>
</dbReference>
<gene>
    <name evidence="2" type="ORF">KSB_82310</name>
</gene>
<keyword evidence="1" id="KW-0812">Transmembrane</keyword>
<organism evidence="2 3">
    <name type="scientific">Ktedonobacter robiniae</name>
    <dbReference type="NCBI Taxonomy" id="2778365"/>
    <lineage>
        <taxon>Bacteria</taxon>
        <taxon>Bacillati</taxon>
        <taxon>Chloroflexota</taxon>
        <taxon>Ktedonobacteria</taxon>
        <taxon>Ktedonobacterales</taxon>
        <taxon>Ktedonobacteraceae</taxon>
        <taxon>Ktedonobacter</taxon>
    </lineage>
</organism>
<protein>
    <recommendedName>
        <fullName evidence="4">Secreted protein</fullName>
    </recommendedName>
</protein>
<feature type="transmembrane region" description="Helical" evidence="1">
    <location>
        <begin position="6"/>
        <end position="34"/>
    </location>
</feature>
<keyword evidence="1" id="KW-0472">Membrane</keyword>
<evidence type="ECO:0000313" key="2">
    <source>
        <dbReference type="EMBL" id="GHO59756.1"/>
    </source>
</evidence>